<dbReference type="InterPro" id="IPR040267">
    <property type="entry name" value="EID1-like"/>
</dbReference>
<sequence length="123" mass="13788">MVSDLLVGANNRQIDGGWRALNKLFLYCAGCYQSAFSSNYQMQAVAGHFVCKTRFLSTSGRFSLIPERRRNILYVSDPCEHANSPKDVGLFRGVFRSFDSRGMEHEACADDSQECNHKVGCSH</sequence>
<dbReference type="EMBL" id="JABFUD020000022">
    <property type="protein sequence ID" value="KAI5062604.1"/>
    <property type="molecule type" value="Genomic_DNA"/>
</dbReference>
<dbReference type="Proteomes" id="UP000886520">
    <property type="component" value="Chromosome 22"/>
</dbReference>
<dbReference type="OrthoDB" id="1881056at2759"/>
<reference evidence="1" key="1">
    <citation type="submission" date="2021-01" db="EMBL/GenBank/DDBJ databases">
        <title>Adiantum capillus-veneris genome.</title>
        <authorList>
            <person name="Fang Y."/>
            <person name="Liao Q."/>
        </authorList>
    </citation>
    <scope>NUCLEOTIDE SEQUENCE</scope>
    <source>
        <strain evidence="1">H3</strain>
        <tissue evidence="1">Leaf</tissue>
    </source>
</reference>
<gene>
    <name evidence="1" type="ORF">GOP47_0023143</name>
</gene>
<proteinExistence type="predicted"/>
<protein>
    <submittedName>
        <fullName evidence="1">Uncharacterized protein</fullName>
    </submittedName>
</protein>
<accession>A0A9D4Z602</accession>
<keyword evidence="2" id="KW-1185">Reference proteome</keyword>
<evidence type="ECO:0000313" key="2">
    <source>
        <dbReference type="Proteomes" id="UP000886520"/>
    </source>
</evidence>
<dbReference type="PANTHER" id="PTHR31348">
    <property type="entry name" value="EID1-LIKE F-BOX PROTEIN 2-RELATED"/>
    <property type="match status" value="1"/>
</dbReference>
<dbReference type="AlphaFoldDB" id="A0A9D4Z602"/>
<comment type="caution">
    <text evidence="1">The sequence shown here is derived from an EMBL/GenBank/DDBJ whole genome shotgun (WGS) entry which is preliminary data.</text>
</comment>
<organism evidence="1 2">
    <name type="scientific">Adiantum capillus-veneris</name>
    <name type="common">Maidenhair fern</name>
    <dbReference type="NCBI Taxonomy" id="13818"/>
    <lineage>
        <taxon>Eukaryota</taxon>
        <taxon>Viridiplantae</taxon>
        <taxon>Streptophyta</taxon>
        <taxon>Embryophyta</taxon>
        <taxon>Tracheophyta</taxon>
        <taxon>Polypodiopsida</taxon>
        <taxon>Polypodiidae</taxon>
        <taxon>Polypodiales</taxon>
        <taxon>Pteridineae</taxon>
        <taxon>Pteridaceae</taxon>
        <taxon>Vittarioideae</taxon>
        <taxon>Adiantum</taxon>
    </lineage>
</organism>
<name>A0A9D4Z602_ADICA</name>
<dbReference type="PANTHER" id="PTHR31348:SF2">
    <property type="entry name" value="EID1-LIKE F-BOX PROTEIN 1"/>
    <property type="match status" value="1"/>
</dbReference>
<evidence type="ECO:0000313" key="1">
    <source>
        <dbReference type="EMBL" id="KAI5062604.1"/>
    </source>
</evidence>